<dbReference type="EMBL" id="AEUV02000002">
    <property type="protein sequence ID" value="EHI74341.1"/>
    <property type="molecule type" value="Genomic_DNA"/>
</dbReference>
<organism evidence="2 3">
    <name type="scientific">Streptococcus criceti HS-6</name>
    <dbReference type="NCBI Taxonomy" id="873449"/>
    <lineage>
        <taxon>Bacteria</taxon>
        <taxon>Bacillati</taxon>
        <taxon>Bacillota</taxon>
        <taxon>Bacilli</taxon>
        <taxon>Lactobacillales</taxon>
        <taxon>Streptococcaceae</taxon>
        <taxon>Streptococcus</taxon>
    </lineage>
</organism>
<feature type="coiled-coil region" evidence="1">
    <location>
        <begin position="75"/>
        <end position="121"/>
    </location>
</feature>
<proteinExistence type="predicted"/>
<dbReference type="OrthoDB" id="2236692at2"/>
<evidence type="ECO:0000256" key="1">
    <source>
        <dbReference type="SAM" id="Coils"/>
    </source>
</evidence>
<comment type="caution">
    <text evidence="2">The sequence shown here is derived from an EMBL/GenBank/DDBJ whole genome shotgun (WGS) entry which is preliminary data.</text>
</comment>
<keyword evidence="1" id="KW-0175">Coiled coil</keyword>
<evidence type="ECO:0000313" key="3">
    <source>
        <dbReference type="Proteomes" id="UP000004322"/>
    </source>
</evidence>
<name>G5JMT5_STRCG</name>
<sequence length="148" mass="18011">MKDKWAEKWDEVSAKQWHERTILEEMEDSYYAKKRSFEERYNRLDDFRLLLQNGIEQNYEGSLAMLQGIGDNPHFEEARQNLINMTEQAVQYNQDQFVYHRDKLEIEEEAFEQAYRKAHSEQEDKIDALHWELVKIDLAEQEEKKESY</sequence>
<protein>
    <submittedName>
        <fullName evidence="2">Uncharacterized protein</fullName>
    </submittedName>
</protein>
<dbReference type="Proteomes" id="UP000004322">
    <property type="component" value="Unassembled WGS sequence"/>
</dbReference>
<gene>
    <name evidence="2" type="ORF">STRCR_0050</name>
</gene>
<accession>G5JMT5</accession>
<evidence type="ECO:0000313" key="2">
    <source>
        <dbReference type="EMBL" id="EHI74341.1"/>
    </source>
</evidence>
<dbReference type="STRING" id="873449.STRCR_0050"/>
<dbReference type="AlphaFoldDB" id="G5JMT5"/>
<reference evidence="2" key="1">
    <citation type="submission" date="2011-07" db="EMBL/GenBank/DDBJ databases">
        <authorList>
            <person name="Stanhope M.J."/>
            <person name="Durkin A.S."/>
            <person name="Hostetler J."/>
            <person name="Kim M."/>
            <person name="Radune D."/>
            <person name="Singh I."/>
            <person name="Town C.D."/>
        </authorList>
    </citation>
    <scope>NUCLEOTIDE SEQUENCE [LARGE SCALE GENOMIC DNA]</scope>
    <source>
        <strain evidence="2">HS-6</strain>
    </source>
</reference>
<keyword evidence="3" id="KW-1185">Reference proteome</keyword>
<dbReference type="RefSeq" id="WP_004227411.1">
    <property type="nucleotide sequence ID" value="NZ_AEUV02000002.1"/>
</dbReference>